<accession>R7QUH9</accession>
<organism evidence="1 2">
    <name type="scientific">Chondrus crispus</name>
    <name type="common">Carrageen Irish moss</name>
    <name type="synonym">Polymorpha crispa</name>
    <dbReference type="NCBI Taxonomy" id="2769"/>
    <lineage>
        <taxon>Eukaryota</taxon>
        <taxon>Rhodophyta</taxon>
        <taxon>Florideophyceae</taxon>
        <taxon>Rhodymeniophycidae</taxon>
        <taxon>Gigartinales</taxon>
        <taxon>Gigartinaceae</taxon>
        <taxon>Chondrus</taxon>
    </lineage>
</organism>
<evidence type="ECO:0000313" key="1">
    <source>
        <dbReference type="EMBL" id="CDF40975.1"/>
    </source>
</evidence>
<protein>
    <submittedName>
        <fullName evidence="1">Uncharacterized protein</fullName>
    </submittedName>
</protein>
<dbReference type="Proteomes" id="UP000012073">
    <property type="component" value="Unassembled WGS sequence"/>
</dbReference>
<dbReference type="Gramene" id="CDF40975">
    <property type="protein sequence ID" value="CDF40975"/>
    <property type="gene ID" value="CHC_T00007562001"/>
</dbReference>
<dbReference type="EMBL" id="HG002285">
    <property type="protein sequence ID" value="CDF40975.1"/>
    <property type="molecule type" value="Genomic_DNA"/>
</dbReference>
<name>R7QUH9_CHOCR</name>
<gene>
    <name evidence="1" type="ORF">CHC_T00007562001</name>
</gene>
<dbReference type="RefSeq" id="XP_005711269.1">
    <property type="nucleotide sequence ID" value="XM_005711212.1"/>
</dbReference>
<keyword evidence="2" id="KW-1185">Reference proteome</keyword>
<evidence type="ECO:0000313" key="2">
    <source>
        <dbReference type="Proteomes" id="UP000012073"/>
    </source>
</evidence>
<sequence>MKTYPLAFRVRQKSNVNQPHTVHLRRIFLAILTSPIPHRSLNTARGITSCFFKTHKAPGAYPQNTEILRCHLSPETVRTSATLRGAIYTRLFLSGRQLHCSLYSL</sequence>
<dbReference type="KEGG" id="ccp:CHC_T00007562001"/>
<dbReference type="AlphaFoldDB" id="R7QUH9"/>
<dbReference type="GeneID" id="17318967"/>
<proteinExistence type="predicted"/>
<reference evidence="2" key="1">
    <citation type="journal article" date="2013" name="Proc. Natl. Acad. Sci. U.S.A.">
        <title>Genome structure and metabolic features in the red seaweed Chondrus crispus shed light on evolution of the Archaeplastida.</title>
        <authorList>
            <person name="Collen J."/>
            <person name="Porcel B."/>
            <person name="Carre W."/>
            <person name="Ball S.G."/>
            <person name="Chaparro C."/>
            <person name="Tonon T."/>
            <person name="Barbeyron T."/>
            <person name="Michel G."/>
            <person name="Noel B."/>
            <person name="Valentin K."/>
            <person name="Elias M."/>
            <person name="Artiguenave F."/>
            <person name="Arun A."/>
            <person name="Aury J.M."/>
            <person name="Barbosa-Neto J.F."/>
            <person name="Bothwell J.H."/>
            <person name="Bouget F.Y."/>
            <person name="Brillet L."/>
            <person name="Cabello-Hurtado F."/>
            <person name="Capella-Gutierrez S."/>
            <person name="Charrier B."/>
            <person name="Cladiere L."/>
            <person name="Cock J.M."/>
            <person name="Coelho S.M."/>
            <person name="Colleoni C."/>
            <person name="Czjzek M."/>
            <person name="Da Silva C."/>
            <person name="Delage L."/>
            <person name="Denoeud F."/>
            <person name="Deschamps P."/>
            <person name="Dittami S.M."/>
            <person name="Gabaldon T."/>
            <person name="Gachon C.M."/>
            <person name="Groisillier A."/>
            <person name="Herve C."/>
            <person name="Jabbari K."/>
            <person name="Katinka M."/>
            <person name="Kloareg B."/>
            <person name="Kowalczyk N."/>
            <person name="Labadie K."/>
            <person name="Leblanc C."/>
            <person name="Lopez P.J."/>
            <person name="McLachlan D.H."/>
            <person name="Meslet-Cladiere L."/>
            <person name="Moustafa A."/>
            <person name="Nehr Z."/>
            <person name="Nyvall Collen P."/>
            <person name="Panaud O."/>
            <person name="Partensky F."/>
            <person name="Poulain J."/>
            <person name="Rensing S.A."/>
            <person name="Rousvoal S."/>
            <person name="Samson G."/>
            <person name="Symeonidi A."/>
            <person name="Weissenbach J."/>
            <person name="Zambounis A."/>
            <person name="Wincker P."/>
            <person name="Boyen C."/>
        </authorList>
    </citation>
    <scope>NUCLEOTIDE SEQUENCE [LARGE SCALE GENOMIC DNA]</scope>
    <source>
        <strain evidence="2">cv. Stackhouse</strain>
    </source>
</reference>